<dbReference type="EMBL" id="FNCJ01000006">
    <property type="protein sequence ID" value="SDG96003.1"/>
    <property type="molecule type" value="Genomic_DNA"/>
</dbReference>
<sequence length="102" mass="11698">MTTTPFDHPDTPAAIARALLAWLLTQLDHRDGTLRTLCAADPHHAALWAALPHGWRRKTGRAFNRLVRERRRGPGEPLVWCYNLPADRPHVHARYEVLPARR</sequence>
<protein>
    <submittedName>
        <fullName evidence="1">Uncharacterized protein</fullName>
    </submittedName>
</protein>
<organism evidence="1 2">
    <name type="scientific">Paraburkholderia phenazinium</name>
    <dbReference type="NCBI Taxonomy" id="60549"/>
    <lineage>
        <taxon>Bacteria</taxon>
        <taxon>Pseudomonadati</taxon>
        <taxon>Pseudomonadota</taxon>
        <taxon>Betaproteobacteria</taxon>
        <taxon>Burkholderiales</taxon>
        <taxon>Burkholderiaceae</taxon>
        <taxon>Paraburkholderia</taxon>
    </lineage>
</organism>
<gene>
    <name evidence="1" type="ORF">SAMN05216466_106192</name>
</gene>
<proteinExistence type="predicted"/>
<evidence type="ECO:0000313" key="2">
    <source>
        <dbReference type="Proteomes" id="UP000199706"/>
    </source>
</evidence>
<reference evidence="1 2" key="1">
    <citation type="submission" date="2016-10" db="EMBL/GenBank/DDBJ databases">
        <authorList>
            <person name="de Groot N.N."/>
        </authorList>
    </citation>
    <scope>NUCLEOTIDE SEQUENCE [LARGE SCALE GENOMIC DNA]</scope>
    <source>
        <strain evidence="1 2">LMG 2247</strain>
    </source>
</reference>
<evidence type="ECO:0000313" key="1">
    <source>
        <dbReference type="EMBL" id="SDG96003.1"/>
    </source>
</evidence>
<dbReference type="OrthoDB" id="9134769at2"/>
<accession>A0A1G7YHL7</accession>
<dbReference type="RefSeq" id="WP_090685473.1">
    <property type="nucleotide sequence ID" value="NZ_FNCJ01000006.1"/>
</dbReference>
<dbReference type="AlphaFoldDB" id="A0A1G7YHL7"/>
<dbReference type="Proteomes" id="UP000199706">
    <property type="component" value="Unassembled WGS sequence"/>
</dbReference>
<name>A0A1G7YHL7_9BURK</name>